<keyword evidence="1" id="KW-0472">Membrane</keyword>
<dbReference type="Proteomes" id="UP000248333">
    <property type="component" value="Unassembled WGS sequence"/>
</dbReference>
<reference evidence="2 3" key="1">
    <citation type="submission" date="2018-03" db="EMBL/GenBank/DDBJ databases">
        <title>Bioinformatic expansion and discovery of thiopeptide antibiotics.</title>
        <authorList>
            <person name="Schwalen C.J."/>
            <person name="Hudson G.A."/>
            <person name="Mitchell D.A."/>
        </authorList>
    </citation>
    <scope>NUCLEOTIDE SEQUENCE [LARGE SCALE GENOMIC DNA]</scope>
    <source>
        <strain evidence="2 3">NRRL 8041</strain>
    </source>
</reference>
<name>A0A318NHX1_9ACTN</name>
<dbReference type="AlphaFoldDB" id="A0A318NHX1"/>
<protein>
    <submittedName>
        <fullName evidence="2">Uncharacterized protein</fullName>
    </submittedName>
</protein>
<comment type="caution">
    <text evidence="2">The sequence shown here is derived from an EMBL/GenBank/DDBJ whole genome shotgun (WGS) entry which is preliminary data.</text>
</comment>
<dbReference type="EMBL" id="PYBV01000024">
    <property type="protein sequence ID" value="PYC68130.1"/>
    <property type="molecule type" value="Genomic_DNA"/>
</dbReference>
<evidence type="ECO:0000313" key="3">
    <source>
        <dbReference type="Proteomes" id="UP000248333"/>
    </source>
</evidence>
<accession>A0A318NHX1</accession>
<gene>
    <name evidence="2" type="ORF">C7C45_19730</name>
</gene>
<organism evidence="2 3">
    <name type="scientific">Micromonospora arborensis</name>
    <dbReference type="NCBI Taxonomy" id="2116518"/>
    <lineage>
        <taxon>Bacteria</taxon>
        <taxon>Bacillati</taxon>
        <taxon>Actinomycetota</taxon>
        <taxon>Actinomycetes</taxon>
        <taxon>Micromonosporales</taxon>
        <taxon>Micromonosporaceae</taxon>
        <taxon>Micromonospora</taxon>
    </lineage>
</organism>
<sequence>MTSLRQAAGKYLRFEAPMTMREVGGEIGHPTGSSRRLLVQLDQTSSEWFSGSLLPSSVKGSAWLRLFSDGHYMFEGHVHENGAVSHSWSFVATPAFVDADGNAFVFSASGKVSDNSSSDDFAELGQDPRIGQYWEQLSNATVNFRLSVSMNVGQLIGNILKWIPLVIVGAVVAGWVAFFGQPGKVHAYKDENGTVHMWKSRE</sequence>
<evidence type="ECO:0000256" key="1">
    <source>
        <dbReference type="SAM" id="Phobius"/>
    </source>
</evidence>
<keyword evidence="1" id="KW-0812">Transmembrane</keyword>
<feature type="transmembrane region" description="Helical" evidence="1">
    <location>
        <begin position="159"/>
        <end position="179"/>
    </location>
</feature>
<keyword evidence="1" id="KW-1133">Transmembrane helix</keyword>
<keyword evidence="3" id="KW-1185">Reference proteome</keyword>
<dbReference type="RefSeq" id="WP_110565163.1">
    <property type="nucleotide sequence ID" value="NZ_PYBV01000024.1"/>
</dbReference>
<evidence type="ECO:0000313" key="2">
    <source>
        <dbReference type="EMBL" id="PYC68130.1"/>
    </source>
</evidence>
<dbReference type="OrthoDB" id="9820811at2"/>
<proteinExistence type="predicted"/>